<dbReference type="AlphaFoldDB" id="A0A5C3KCF7"/>
<dbReference type="Proteomes" id="UP000307440">
    <property type="component" value="Unassembled WGS sequence"/>
</dbReference>
<feature type="compositionally biased region" description="Polar residues" evidence="1">
    <location>
        <begin position="39"/>
        <end position="49"/>
    </location>
</feature>
<feature type="region of interest" description="Disordered" evidence="1">
    <location>
        <begin position="109"/>
        <end position="134"/>
    </location>
</feature>
<feature type="region of interest" description="Disordered" evidence="1">
    <location>
        <begin position="284"/>
        <end position="334"/>
    </location>
</feature>
<dbReference type="EMBL" id="ML210496">
    <property type="protein sequence ID" value="TFK17532.1"/>
    <property type="molecule type" value="Genomic_DNA"/>
</dbReference>
<feature type="region of interest" description="Disordered" evidence="1">
    <location>
        <begin position="1"/>
        <end position="63"/>
    </location>
</feature>
<evidence type="ECO:0000313" key="3">
    <source>
        <dbReference type="Proteomes" id="UP000307440"/>
    </source>
</evidence>
<organism evidence="2 3">
    <name type="scientific">Coprinopsis marcescibilis</name>
    <name type="common">Agaric fungus</name>
    <name type="synonym">Psathyrella marcescibilis</name>
    <dbReference type="NCBI Taxonomy" id="230819"/>
    <lineage>
        <taxon>Eukaryota</taxon>
        <taxon>Fungi</taxon>
        <taxon>Dikarya</taxon>
        <taxon>Basidiomycota</taxon>
        <taxon>Agaricomycotina</taxon>
        <taxon>Agaricomycetes</taxon>
        <taxon>Agaricomycetidae</taxon>
        <taxon>Agaricales</taxon>
        <taxon>Agaricineae</taxon>
        <taxon>Psathyrellaceae</taxon>
        <taxon>Coprinopsis</taxon>
    </lineage>
</organism>
<accession>A0A5C3KCF7</accession>
<reference evidence="2 3" key="1">
    <citation type="journal article" date="2019" name="Nat. Ecol. Evol.">
        <title>Megaphylogeny resolves global patterns of mushroom evolution.</title>
        <authorList>
            <person name="Varga T."/>
            <person name="Krizsan K."/>
            <person name="Foldi C."/>
            <person name="Dima B."/>
            <person name="Sanchez-Garcia M."/>
            <person name="Sanchez-Ramirez S."/>
            <person name="Szollosi G.J."/>
            <person name="Szarkandi J.G."/>
            <person name="Papp V."/>
            <person name="Albert L."/>
            <person name="Andreopoulos W."/>
            <person name="Angelini C."/>
            <person name="Antonin V."/>
            <person name="Barry K.W."/>
            <person name="Bougher N.L."/>
            <person name="Buchanan P."/>
            <person name="Buyck B."/>
            <person name="Bense V."/>
            <person name="Catcheside P."/>
            <person name="Chovatia M."/>
            <person name="Cooper J."/>
            <person name="Damon W."/>
            <person name="Desjardin D."/>
            <person name="Finy P."/>
            <person name="Geml J."/>
            <person name="Haridas S."/>
            <person name="Hughes K."/>
            <person name="Justo A."/>
            <person name="Karasinski D."/>
            <person name="Kautmanova I."/>
            <person name="Kiss B."/>
            <person name="Kocsube S."/>
            <person name="Kotiranta H."/>
            <person name="LaButti K.M."/>
            <person name="Lechner B.E."/>
            <person name="Liimatainen K."/>
            <person name="Lipzen A."/>
            <person name="Lukacs Z."/>
            <person name="Mihaltcheva S."/>
            <person name="Morgado L.N."/>
            <person name="Niskanen T."/>
            <person name="Noordeloos M.E."/>
            <person name="Ohm R.A."/>
            <person name="Ortiz-Santana B."/>
            <person name="Ovrebo C."/>
            <person name="Racz N."/>
            <person name="Riley R."/>
            <person name="Savchenko A."/>
            <person name="Shiryaev A."/>
            <person name="Soop K."/>
            <person name="Spirin V."/>
            <person name="Szebenyi C."/>
            <person name="Tomsovsky M."/>
            <person name="Tulloss R.E."/>
            <person name="Uehling J."/>
            <person name="Grigoriev I.V."/>
            <person name="Vagvolgyi C."/>
            <person name="Papp T."/>
            <person name="Martin F.M."/>
            <person name="Miettinen O."/>
            <person name="Hibbett D.S."/>
            <person name="Nagy L.G."/>
        </authorList>
    </citation>
    <scope>NUCLEOTIDE SEQUENCE [LARGE SCALE GENOMIC DNA]</scope>
    <source>
        <strain evidence="2 3">CBS 121175</strain>
    </source>
</reference>
<feature type="compositionally biased region" description="Low complexity" evidence="1">
    <location>
        <begin position="284"/>
        <end position="293"/>
    </location>
</feature>
<feature type="compositionally biased region" description="Polar residues" evidence="1">
    <location>
        <begin position="314"/>
        <end position="334"/>
    </location>
</feature>
<evidence type="ECO:0000256" key="1">
    <source>
        <dbReference type="SAM" id="MobiDB-lite"/>
    </source>
</evidence>
<sequence length="629" mass="69111">MPWNGYSSMERCPSNSFRPPPHPTIAHPAVDNSPHLRNIPSSSRQNGECSQWGRWGTPSPPRTAIDLPVYDTVFNGFSEREPSPYRPTLPPVRSTRQSVGQLEERSGASFWVPPPVHNGPISRKTGGKKSKTKTTWGHWRESDSLYDVKFPTEDHSAPPGLRIMVACSKKNLYCELTLDDDKQVEAGRECYDRHAAYHLTFLEPIRLDSRVHYNGNVFGFPLPDNLSFWSVQNGKATQDFIKQGSGWAYWTGRPATADTSRTLTIDYCLPPIPTPSAMSVSVAVAPASPPGSSTQGLYGPNETDHESDDFVHSSDATTLPCTSNSPTPNLSQTSVLETRDRDIYKAFTSVSSPSKKENLQSAEIESINEVFSLSVIDEMHAGNHIPEPESQDFAISSLDDISTIQSLDEICAGNHIPDPESQDIVELADAISTNAVTESVVICISDDIIPPEDPGFVQDDPMEVSDERHAGMDSPPIIAHTDTVSSIPVAVVSEEPGTHTVNETDIAMVIEPTSLNPQLASNDGNSAHSQQIEIDSLAVVKTIHQWFSEFGKLSSSGPSRSNAIPAFGGQGPCPRRGGIRETLVLKFGRKFWDIINALTLEEYSQCSTQEITFMLRKMMERDEKRHAQG</sequence>
<keyword evidence="3" id="KW-1185">Reference proteome</keyword>
<evidence type="ECO:0000313" key="2">
    <source>
        <dbReference type="EMBL" id="TFK17532.1"/>
    </source>
</evidence>
<gene>
    <name evidence="2" type="ORF">FA15DRAFT_661377</name>
</gene>
<name>A0A5C3KCF7_COPMA</name>
<proteinExistence type="predicted"/>
<protein>
    <submittedName>
        <fullName evidence="2">Uncharacterized protein</fullName>
    </submittedName>
</protein>
<dbReference type="OrthoDB" id="3070676at2759"/>
<feature type="compositionally biased region" description="Basic and acidic residues" evidence="1">
    <location>
        <begin position="302"/>
        <end position="312"/>
    </location>
</feature>